<dbReference type="VEuPathDB" id="FungiDB:BTJ68_05619"/>
<evidence type="ECO:0000259" key="2">
    <source>
        <dbReference type="Pfam" id="PF02036"/>
    </source>
</evidence>
<evidence type="ECO:0000313" key="6">
    <source>
        <dbReference type="Proteomes" id="UP000281468"/>
    </source>
</evidence>
<dbReference type="Proteomes" id="UP000281468">
    <property type="component" value="Unassembled WGS sequence"/>
</dbReference>
<reference evidence="5 6" key="1">
    <citation type="journal article" date="2018" name="BMC Genomics">
        <title>Genomic evidence for intraspecific hybridization in a clonal and extremely halotolerant yeast.</title>
        <authorList>
            <person name="Gostincar C."/>
            <person name="Stajich J.E."/>
            <person name="Zupancic J."/>
            <person name="Zalar P."/>
            <person name="Gunde-Cimerman N."/>
        </authorList>
    </citation>
    <scope>NUCLEOTIDE SEQUENCE [LARGE SCALE GENOMIC DNA]</scope>
    <source>
        <strain evidence="4 6">EXF-171</strain>
        <strain evidence="3 5">EXF-2682</strain>
    </source>
</reference>
<proteinExistence type="predicted"/>
<feature type="region of interest" description="Disordered" evidence="1">
    <location>
        <begin position="59"/>
        <end position="81"/>
    </location>
</feature>
<feature type="domain" description="SCP2" evidence="2">
    <location>
        <begin position="18"/>
        <end position="133"/>
    </location>
</feature>
<evidence type="ECO:0000313" key="5">
    <source>
        <dbReference type="Proteomes" id="UP000269276"/>
    </source>
</evidence>
<gene>
    <name evidence="4" type="ORF">D0862_04969</name>
    <name evidence="3" type="ORF">D0863_06631</name>
</gene>
<dbReference type="Pfam" id="PF02036">
    <property type="entry name" value="SCP2"/>
    <property type="match status" value="1"/>
</dbReference>
<evidence type="ECO:0000313" key="3">
    <source>
        <dbReference type="EMBL" id="RMY69179.1"/>
    </source>
</evidence>
<accession>A0A3M7DXT3</accession>
<dbReference type="Gene3D" id="3.30.1050.10">
    <property type="entry name" value="SCP2 sterol-binding domain"/>
    <property type="match status" value="1"/>
</dbReference>
<dbReference type="EMBL" id="QWIP01000210">
    <property type="protein sequence ID" value="RMY69179.1"/>
    <property type="molecule type" value="Genomic_DNA"/>
</dbReference>
<evidence type="ECO:0000256" key="1">
    <source>
        <dbReference type="SAM" id="MobiDB-lite"/>
    </source>
</evidence>
<name>A0A3M7DXT3_HORWE</name>
<sequence>MTLDAWPSSAGFDLIADALKDDAQKQDAIKKGGNIFAFTLKNDQGKEESWHIDLKETGTVGKGLAPQGKKPGGEFPNVQGKDKSQTAFVTLVLSDVEFAKLISGKANAQNMFMQGKLKIKGNMMAATKLGPILEKAQSKAKL</sequence>
<dbReference type="PANTHER" id="PTHR10094">
    <property type="entry name" value="STEROL CARRIER PROTEIN 2 SCP-2 FAMILY PROTEIN"/>
    <property type="match status" value="1"/>
</dbReference>
<dbReference type="PANTHER" id="PTHR10094:SF25">
    <property type="entry name" value="SCP2 STEROL-BINDING DOMAIN-CONTAINING PROTEIN 1"/>
    <property type="match status" value="1"/>
</dbReference>
<dbReference type="OrthoDB" id="10265837at2759"/>
<protein>
    <recommendedName>
        <fullName evidence="2">SCP2 domain-containing protein</fullName>
    </recommendedName>
</protein>
<organism evidence="3 5">
    <name type="scientific">Hortaea werneckii</name>
    <name type="common">Black yeast</name>
    <name type="synonym">Cladosporium werneckii</name>
    <dbReference type="NCBI Taxonomy" id="91943"/>
    <lineage>
        <taxon>Eukaryota</taxon>
        <taxon>Fungi</taxon>
        <taxon>Dikarya</taxon>
        <taxon>Ascomycota</taxon>
        <taxon>Pezizomycotina</taxon>
        <taxon>Dothideomycetes</taxon>
        <taxon>Dothideomycetidae</taxon>
        <taxon>Mycosphaerellales</taxon>
        <taxon>Teratosphaeriaceae</taxon>
        <taxon>Hortaea</taxon>
    </lineage>
</organism>
<evidence type="ECO:0000313" key="4">
    <source>
        <dbReference type="EMBL" id="RMZ05462.1"/>
    </source>
</evidence>
<dbReference type="InterPro" id="IPR036527">
    <property type="entry name" value="SCP2_sterol-bd_dom_sf"/>
</dbReference>
<dbReference type="InterPro" id="IPR003033">
    <property type="entry name" value="SCP2_sterol-bd_dom"/>
</dbReference>
<dbReference type="Proteomes" id="UP000269276">
    <property type="component" value="Unassembled WGS sequence"/>
</dbReference>
<dbReference type="GO" id="GO:0005829">
    <property type="term" value="C:cytosol"/>
    <property type="evidence" value="ECO:0007669"/>
    <property type="project" value="TreeGrafter"/>
</dbReference>
<comment type="caution">
    <text evidence="3">The sequence shown here is derived from an EMBL/GenBank/DDBJ whole genome shotgun (WGS) entry which is preliminary data.</text>
</comment>
<dbReference type="SUPFAM" id="SSF55718">
    <property type="entry name" value="SCP-like"/>
    <property type="match status" value="1"/>
</dbReference>
<dbReference type="EMBL" id="QWIQ01000125">
    <property type="protein sequence ID" value="RMZ05462.1"/>
    <property type="molecule type" value="Genomic_DNA"/>
</dbReference>
<dbReference type="AlphaFoldDB" id="A0A3M7DXT3"/>